<dbReference type="Proteomes" id="UP000663861">
    <property type="component" value="Unassembled WGS sequence"/>
</dbReference>
<feature type="region of interest" description="Disordered" evidence="5">
    <location>
        <begin position="1546"/>
        <end position="1571"/>
    </location>
</feature>
<feature type="chain" id="PRO_5034644266" evidence="7">
    <location>
        <begin position="21"/>
        <end position="1571"/>
    </location>
</feature>
<dbReference type="InterPro" id="IPR006955">
    <property type="entry name" value="Uso1_p115_C"/>
</dbReference>
<feature type="region of interest" description="Disordered" evidence="5">
    <location>
        <begin position="1476"/>
        <end position="1533"/>
    </location>
</feature>
<keyword evidence="7" id="KW-0732">Signal</keyword>
<dbReference type="EMBL" id="CAJMWY010001744">
    <property type="protein sequence ID" value="CAE6474476.1"/>
    <property type="molecule type" value="Genomic_DNA"/>
</dbReference>
<dbReference type="GO" id="GO:0005783">
    <property type="term" value="C:endoplasmic reticulum"/>
    <property type="evidence" value="ECO:0007669"/>
    <property type="project" value="TreeGrafter"/>
</dbReference>
<evidence type="ECO:0000256" key="3">
    <source>
        <dbReference type="ARBA" id="ARBA00023034"/>
    </source>
</evidence>
<dbReference type="InterPro" id="IPR016024">
    <property type="entry name" value="ARM-type_fold"/>
</dbReference>
<dbReference type="GO" id="GO:0005795">
    <property type="term" value="C:Golgi stack"/>
    <property type="evidence" value="ECO:0007669"/>
    <property type="project" value="TreeGrafter"/>
</dbReference>
<evidence type="ECO:0000256" key="5">
    <source>
        <dbReference type="SAM" id="MobiDB-lite"/>
    </source>
</evidence>
<feature type="compositionally biased region" description="Polar residues" evidence="5">
    <location>
        <begin position="315"/>
        <end position="335"/>
    </location>
</feature>
<keyword evidence="6" id="KW-0472">Membrane</keyword>
<reference evidence="12" key="1">
    <citation type="submission" date="2021-01" db="EMBL/GenBank/DDBJ databases">
        <authorList>
            <person name="Kaushik A."/>
        </authorList>
    </citation>
    <scope>NUCLEOTIDE SEQUENCE</scope>
    <source>
        <strain evidence="12">AG4-RS23</strain>
    </source>
</reference>
<dbReference type="GO" id="GO:0006631">
    <property type="term" value="P:fatty acid metabolic process"/>
    <property type="evidence" value="ECO:0007669"/>
    <property type="project" value="InterPro"/>
</dbReference>
<dbReference type="InterPro" id="IPR011989">
    <property type="entry name" value="ARM-like"/>
</dbReference>
<dbReference type="GO" id="GO:0048211">
    <property type="term" value="P:Golgi vesicle docking"/>
    <property type="evidence" value="ECO:0007669"/>
    <property type="project" value="TreeGrafter"/>
</dbReference>
<evidence type="ECO:0000313" key="13">
    <source>
        <dbReference type="Proteomes" id="UP000663861"/>
    </source>
</evidence>
<evidence type="ECO:0000259" key="11">
    <source>
        <dbReference type="Pfam" id="PF04871"/>
    </source>
</evidence>
<protein>
    <submittedName>
        <fullName evidence="12">Uncharacterized protein</fullName>
    </submittedName>
</protein>
<feature type="compositionally biased region" description="Basic and acidic residues" evidence="5">
    <location>
        <begin position="1517"/>
        <end position="1529"/>
    </location>
</feature>
<evidence type="ECO:0000256" key="6">
    <source>
        <dbReference type="SAM" id="Phobius"/>
    </source>
</evidence>
<organism evidence="12 13">
    <name type="scientific">Rhizoctonia solani</name>
    <dbReference type="NCBI Taxonomy" id="456999"/>
    <lineage>
        <taxon>Eukaryota</taxon>
        <taxon>Fungi</taxon>
        <taxon>Dikarya</taxon>
        <taxon>Basidiomycota</taxon>
        <taxon>Agaricomycotina</taxon>
        <taxon>Agaricomycetes</taxon>
        <taxon>Cantharellales</taxon>
        <taxon>Ceratobasidiaceae</taxon>
        <taxon>Rhizoctonia</taxon>
    </lineage>
</organism>
<dbReference type="GO" id="GO:0000139">
    <property type="term" value="C:Golgi membrane"/>
    <property type="evidence" value="ECO:0007669"/>
    <property type="project" value="InterPro"/>
</dbReference>
<feature type="compositionally biased region" description="Polar residues" evidence="5">
    <location>
        <begin position="384"/>
        <end position="395"/>
    </location>
</feature>
<dbReference type="PANTHER" id="PTHR10013">
    <property type="entry name" value="GENERAL VESICULAR TRANSPORT FACTOR P115"/>
    <property type="match status" value="1"/>
</dbReference>
<dbReference type="InterPro" id="IPR006953">
    <property type="entry name" value="Vesicle_Uso1_P115_head"/>
</dbReference>
<feature type="compositionally biased region" description="Basic and acidic residues" evidence="5">
    <location>
        <begin position="1476"/>
        <end position="1500"/>
    </location>
</feature>
<feature type="region of interest" description="Disordered" evidence="5">
    <location>
        <begin position="229"/>
        <end position="267"/>
    </location>
</feature>
<dbReference type="InterPro" id="IPR006108">
    <property type="entry name" value="3HC_DH_C"/>
</dbReference>
<dbReference type="InterPro" id="IPR006176">
    <property type="entry name" value="3-OHacyl-CoA_DH_NAD-bd"/>
</dbReference>
<evidence type="ECO:0000259" key="8">
    <source>
        <dbReference type="Pfam" id="PF00725"/>
    </source>
</evidence>
<dbReference type="Pfam" id="PF04871">
    <property type="entry name" value="Uso1_p115_C"/>
    <property type="match status" value="1"/>
</dbReference>
<name>A0A8H3C5E0_9AGAM</name>
<dbReference type="Pfam" id="PF00725">
    <property type="entry name" value="3HCDH"/>
    <property type="match status" value="1"/>
</dbReference>
<dbReference type="InterPro" id="IPR008927">
    <property type="entry name" value="6-PGluconate_DH-like_C_sf"/>
</dbReference>
<feature type="transmembrane region" description="Helical" evidence="6">
    <location>
        <begin position="273"/>
        <end position="294"/>
    </location>
</feature>
<feature type="region of interest" description="Disordered" evidence="5">
    <location>
        <begin position="314"/>
        <end position="464"/>
    </location>
</feature>
<feature type="compositionally biased region" description="Acidic residues" evidence="5">
    <location>
        <begin position="1560"/>
        <end position="1571"/>
    </location>
</feature>
<accession>A0A8H3C5E0</accession>
<keyword evidence="3" id="KW-0333">Golgi apparatus</keyword>
<dbReference type="GO" id="GO:0006888">
    <property type="term" value="P:endoplasmic reticulum to Golgi vesicle-mediated transport"/>
    <property type="evidence" value="ECO:0007669"/>
    <property type="project" value="TreeGrafter"/>
</dbReference>
<evidence type="ECO:0000259" key="9">
    <source>
        <dbReference type="Pfam" id="PF02737"/>
    </source>
</evidence>
<feature type="domain" description="3-hydroxyacyl-CoA dehydrogenase NAD binding" evidence="9">
    <location>
        <begin position="478"/>
        <end position="662"/>
    </location>
</feature>
<gene>
    <name evidence="12" type="ORF">RDB_LOCUS87936</name>
</gene>
<dbReference type="InterPro" id="IPR036291">
    <property type="entry name" value="NAD(P)-bd_dom_sf"/>
</dbReference>
<dbReference type="Pfam" id="PF02737">
    <property type="entry name" value="3HCDH_N"/>
    <property type="match status" value="1"/>
</dbReference>
<dbReference type="SUPFAM" id="SSF48371">
    <property type="entry name" value="ARM repeat"/>
    <property type="match status" value="1"/>
</dbReference>
<dbReference type="GO" id="GO:0070403">
    <property type="term" value="F:NAD+ binding"/>
    <property type="evidence" value="ECO:0007669"/>
    <property type="project" value="InterPro"/>
</dbReference>
<evidence type="ECO:0000256" key="4">
    <source>
        <dbReference type="ARBA" id="ARBA00023054"/>
    </source>
</evidence>
<dbReference type="PANTHER" id="PTHR10013:SF0">
    <property type="entry name" value="GENERAL VESICULAR TRANSPORT FACTOR P115"/>
    <property type="match status" value="1"/>
</dbReference>
<keyword evidence="4" id="KW-0175">Coiled coil</keyword>
<proteinExistence type="predicted"/>
<keyword evidence="2" id="KW-0560">Oxidoreductase</keyword>
<evidence type="ECO:0000256" key="7">
    <source>
        <dbReference type="SAM" id="SignalP"/>
    </source>
</evidence>
<dbReference type="GO" id="GO:0048280">
    <property type="term" value="P:vesicle fusion with Golgi apparatus"/>
    <property type="evidence" value="ECO:0007669"/>
    <property type="project" value="InterPro"/>
</dbReference>
<sequence>MRRHFSALLALATFSRAWRAEFSDATQCGTVTVTWSGTTAESLGPPFVVRVAPFGLAPLTFNLSETAASAWNAVSRTGSYSFTIPWPAGTRFISVMDDGFGLGTGGVSGIQTVKSSSNSTCIDSSVTDPRRMFDINSSFAQCSQVSMNWTEPATSQTRITGLVPNGVAFQLDPPRTASRSTSWDLNIESGTAFVLIYNDGSGNGMTSPLLQSLDSSIRTCLASGAYPSATASQTGVGQATATESSIPVTSAVPTATSTPESANSDSRSNLGPILGAVLGTLALLGALGVGVWILRRRRKRVVPQTAEFGAKVDLDTQNTQPGHQLYGSHSSTSPQHPGGPAILPFVLPYNGSYQQENSQSNHSRKRPLRDTPADIADVSDSSHDYTTGTSVSQSAPPHREDEEPMIIQHEDAGALVPPRPREVIELPPGYDQLPRPPPPAQAPQQARPRPLPQPKRRSNGSGYVTSIQSLARPKFILSKGIAYVGAVRAKLPVYIYDRSSDQIKKSLALMDKLLDKDVAKGKMEKDAAKEARERVTIVGDEGVKGFRDLDMVVEAASENVALKLSLFKSLAHEMRPDAILASNTSSISITKIAAAAIAEGVSPASEQGKQSAGRVVGLHFFNPVPVMKLVELIPGLQTTPETLDRARSFAEACGKVVTVSKDVPGFVSNALLMPFINEAIMCLEKGVATRDDIDTTLKLGMAHPMGPLTLADFTIHRLADRLDPTVALPDRRAAVLSLKGLARDEKYKSEIGQVAFERLVDVVLLGGDAEADAESGKAVLETLGLLCEVVPDEHGKISKGDVGYKHTDMLLSKPEPLRKLFGLLGQTSFYIRFTSLQLLSQLVQNRAQAIQKHLIDYPDGLPAVISILDEKREVIRNEALLLLQSLAHQNADIQKILAFSGAFEKLLDIVAAEGGVEGGVVVQDCLAVVDAMLRFNSSNQNYFRELSLPPRLPPLLLYPSPPPPPNAPAPQEFSLQFWDSQKLANAGMLVGIISLLTGSKTKAAEPSLRPLEAAGIFRCLVELALSSNAPIPLKTQALLALPSRPNLAVHITPYLPVPGSNGEEWDRLPEQEALGALVGVALDGEYGGILTPTEDDADVGLGKEELEFRWAAVSVFDNLVTNDQTARLALVASLTPPPPPPVRDPTQPMAPLDPLTPGQHLLGALVDFPTSGRIRRRAATKIQLACALLSALVRGSEKAKGVARMVVPGENKPPAPDADADSDDSPRLVSVLIGNVHLALRERGQNNHRPWDRVIVSLLMALSFWMWDSPPSVRDFFGEGGGLQVLMEPITQTIGMDVLVQGLCAFLLGVCYEFNREPGEITRATLYPILHSRIGTDVFISRMARVREDERFKAVGPDTPVIPAGLGLADEPQPEEDGEVVGGDVWLEWGFVEFWKGNAYMIQRAISVDPDAATSNTSMNEETTELIRSLKESIRTQAGEIESLTEQLGKLTKERDELKGAQAQVGEVEKIRKQLEEERAEHTAKIDQMRKEREEERESHASQIAALTEKVTETTTELDKVRAQKGDSEKEQEDLLVFLEELSSKRKRDKARMKEKGLDVSEDEDADEGDE</sequence>
<comment type="caution">
    <text evidence="12">The sequence shown here is derived from an EMBL/GenBank/DDBJ whole genome shotgun (WGS) entry which is preliminary data.</text>
</comment>
<keyword evidence="6" id="KW-1133">Transmembrane helix</keyword>
<evidence type="ECO:0000256" key="1">
    <source>
        <dbReference type="ARBA" id="ARBA00004555"/>
    </source>
</evidence>
<keyword evidence="6" id="KW-0812">Transmembrane</keyword>
<dbReference type="Gene3D" id="3.40.50.720">
    <property type="entry name" value="NAD(P)-binding Rossmann-like Domain"/>
    <property type="match status" value="1"/>
</dbReference>
<evidence type="ECO:0000256" key="2">
    <source>
        <dbReference type="ARBA" id="ARBA00023002"/>
    </source>
</evidence>
<dbReference type="SUPFAM" id="SSF51735">
    <property type="entry name" value="NAD(P)-binding Rossmann-fold domains"/>
    <property type="match status" value="1"/>
</dbReference>
<feature type="domain" description="3-hydroxyacyl-CoA dehydrogenase C-terminal" evidence="8">
    <location>
        <begin position="665"/>
        <end position="715"/>
    </location>
</feature>
<feature type="domain" description="Uso1/p115-like vesicle tethering protein C-terminal" evidence="11">
    <location>
        <begin position="1466"/>
        <end position="1571"/>
    </location>
</feature>
<dbReference type="GO" id="GO:0012507">
    <property type="term" value="C:ER to Golgi transport vesicle membrane"/>
    <property type="evidence" value="ECO:0007669"/>
    <property type="project" value="TreeGrafter"/>
</dbReference>
<feature type="compositionally biased region" description="Polar residues" evidence="5">
    <location>
        <begin position="351"/>
        <end position="361"/>
    </location>
</feature>
<dbReference type="Pfam" id="PF04869">
    <property type="entry name" value="Uso1_p115_head"/>
    <property type="match status" value="1"/>
</dbReference>
<dbReference type="GO" id="GO:0006886">
    <property type="term" value="P:intracellular protein transport"/>
    <property type="evidence" value="ECO:0007669"/>
    <property type="project" value="InterPro"/>
</dbReference>
<dbReference type="SUPFAM" id="SSF48179">
    <property type="entry name" value="6-phosphogluconate dehydrogenase C-terminal domain-like"/>
    <property type="match status" value="1"/>
</dbReference>
<feature type="signal peptide" evidence="7">
    <location>
        <begin position="1"/>
        <end position="20"/>
    </location>
</feature>
<evidence type="ECO:0000313" key="12">
    <source>
        <dbReference type="EMBL" id="CAE6474476.1"/>
    </source>
</evidence>
<dbReference type="InterPro" id="IPR024095">
    <property type="entry name" value="Vesicle_P115"/>
</dbReference>
<comment type="subcellular location">
    <subcellularLocation>
        <location evidence="1">Golgi apparatus</location>
    </subcellularLocation>
</comment>
<dbReference type="Gene3D" id="1.25.10.10">
    <property type="entry name" value="Leucine-rich Repeat Variant"/>
    <property type="match status" value="1"/>
</dbReference>
<evidence type="ECO:0000259" key="10">
    <source>
        <dbReference type="Pfam" id="PF04869"/>
    </source>
</evidence>
<dbReference type="GO" id="GO:0016616">
    <property type="term" value="F:oxidoreductase activity, acting on the CH-OH group of donors, NAD or NADP as acceptor"/>
    <property type="evidence" value="ECO:0007669"/>
    <property type="project" value="InterPro"/>
</dbReference>
<feature type="domain" description="Vesicle tethering protein Uso1/P115-like head" evidence="10">
    <location>
        <begin position="1105"/>
        <end position="1406"/>
    </location>
</feature>